<proteinExistence type="predicted"/>
<name>A0ACB9MJ04_BAUVA</name>
<keyword evidence="2" id="KW-1185">Reference proteome</keyword>
<evidence type="ECO:0000313" key="2">
    <source>
        <dbReference type="Proteomes" id="UP000828941"/>
    </source>
</evidence>
<comment type="caution">
    <text evidence="1">The sequence shown here is derived from an EMBL/GenBank/DDBJ whole genome shotgun (WGS) entry which is preliminary data.</text>
</comment>
<accession>A0ACB9MJ04</accession>
<sequence length="226" mass="25367">MESSKHCGKNEICVNSDGSFKCVPRDSEDPLIKAVIIAGVGFMALLVGMSTTYLVYQKRKLVILKEKFFKQNGGLILQQQLSTREGSSKSTTQIFTAEELKKATNNYDEKLIIGKGGYGEKAVSFDRPQEKRSLAMHFLNAFKENCLFDVIESGIVKDENKEEVMEVAALASRCLRVTGEERPSMKEVAMELEGMMMMNKHPWGSSNIELNLDETEYLLNEKSGIF</sequence>
<dbReference type="Proteomes" id="UP000828941">
    <property type="component" value="Chromosome 9"/>
</dbReference>
<evidence type="ECO:0000313" key="1">
    <source>
        <dbReference type="EMBL" id="KAI4323924.1"/>
    </source>
</evidence>
<reference evidence="1 2" key="1">
    <citation type="journal article" date="2022" name="DNA Res.">
        <title>Chromosomal-level genome assembly of the orchid tree Bauhinia variegata (Leguminosae; Cercidoideae) supports the allotetraploid origin hypothesis of Bauhinia.</title>
        <authorList>
            <person name="Zhong Y."/>
            <person name="Chen Y."/>
            <person name="Zheng D."/>
            <person name="Pang J."/>
            <person name="Liu Y."/>
            <person name="Luo S."/>
            <person name="Meng S."/>
            <person name="Qian L."/>
            <person name="Wei D."/>
            <person name="Dai S."/>
            <person name="Zhou R."/>
        </authorList>
    </citation>
    <scope>NUCLEOTIDE SEQUENCE [LARGE SCALE GENOMIC DNA]</scope>
    <source>
        <strain evidence="1">BV-YZ2020</strain>
    </source>
</reference>
<protein>
    <submittedName>
        <fullName evidence="1">Uncharacterized protein</fullName>
    </submittedName>
</protein>
<dbReference type="EMBL" id="CM039434">
    <property type="protein sequence ID" value="KAI4323924.1"/>
    <property type="molecule type" value="Genomic_DNA"/>
</dbReference>
<organism evidence="1 2">
    <name type="scientific">Bauhinia variegata</name>
    <name type="common">Purple orchid tree</name>
    <name type="synonym">Phanera variegata</name>
    <dbReference type="NCBI Taxonomy" id="167791"/>
    <lineage>
        <taxon>Eukaryota</taxon>
        <taxon>Viridiplantae</taxon>
        <taxon>Streptophyta</taxon>
        <taxon>Embryophyta</taxon>
        <taxon>Tracheophyta</taxon>
        <taxon>Spermatophyta</taxon>
        <taxon>Magnoliopsida</taxon>
        <taxon>eudicotyledons</taxon>
        <taxon>Gunneridae</taxon>
        <taxon>Pentapetalae</taxon>
        <taxon>rosids</taxon>
        <taxon>fabids</taxon>
        <taxon>Fabales</taxon>
        <taxon>Fabaceae</taxon>
        <taxon>Cercidoideae</taxon>
        <taxon>Cercideae</taxon>
        <taxon>Bauhiniinae</taxon>
        <taxon>Bauhinia</taxon>
    </lineage>
</organism>
<gene>
    <name evidence="1" type="ORF">L6164_023497</name>
</gene>